<evidence type="ECO:0000313" key="3">
    <source>
        <dbReference type="Proteomes" id="UP000027073"/>
    </source>
</evidence>
<feature type="region of interest" description="Disordered" evidence="1">
    <location>
        <begin position="36"/>
        <end position="62"/>
    </location>
</feature>
<gene>
    <name evidence="2" type="ORF">PLEOSDRAFT_160456</name>
</gene>
<organism evidence="2 3">
    <name type="scientific">Pleurotus ostreatus (strain PC15)</name>
    <name type="common">Oyster mushroom</name>
    <dbReference type="NCBI Taxonomy" id="1137138"/>
    <lineage>
        <taxon>Eukaryota</taxon>
        <taxon>Fungi</taxon>
        <taxon>Dikarya</taxon>
        <taxon>Basidiomycota</taxon>
        <taxon>Agaricomycotina</taxon>
        <taxon>Agaricomycetes</taxon>
        <taxon>Agaricomycetidae</taxon>
        <taxon>Agaricales</taxon>
        <taxon>Pleurotineae</taxon>
        <taxon>Pleurotaceae</taxon>
        <taxon>Pleurotus</taxon>
    </lineage>
</organism>
<protein>
    <submittedName>
        <fullName evidence="2">Uncharacterized protein</fullName>
    </submittedName>
</protein>
<accession>A0A067NQG1</accession>
<proteinExistence type="predicted"/>
<evidence type="ECO:0000256" key="1">
    <source>
        <dbReference type="SAM" id="MobiDB-lite"/>
    </source>
</evidence>
<dbReference type="EMBL" id="KL198010">
    <property type="protein sequence ID" value="KDQ25846.1"/>
    <property type="molecule type" value="Genomic_DNA"/>
</dbReference>
<name>A0A067NQG1_PLEO1</name>
<dbReference type="Proteomes" id="UP000027073">
    <property type="component" value="Unassembled WGS sequence"/>
</dbReference>
<evidence type="ECO:0000313" key="2">
    <source>
        <dbReference type="EMBL" id="KDQ25846.1"/>
    </source>
</evidence>
<dbReference type="OrthoDB" id="3177611at2759"/>
<dbReference type="VEuPathDB" id="FungiDB:PLEOSDRAFT_160456"/>
<sequence length="241" mass="27344">MFPSVTRRANWALRHGSRTWTYGRRGFKTVLLPARHEVPPPHRTSQGARLYSSTPRAEGAAEDRIQRDTAADQWLQALETAATAQWLDVLPADPADRLRRAYALLMQVILYLHRPQNEIEQSLVDFMQAEAEAGSQIYRARQATITLARAVIRDIASIPSTQPLHVDHPQIFALLGALIPLHDLYLAGHNPKDGKSLDLQEWTAFWERAQPILLDLASKLDEQGFGLDKEEWEKKDAERNT</sequence>
<reference evidence="3" key="1">
    <citation type="journal article" date="2014" name="Proc. Natl. Acad. Sci. U.S.A.">
        <title>Extensive sampling of basidiomycete genomes demonstrates inadequacy of the white-rot/brown-rot paradigm for wood decay fungi.</title>
        <authorList>
            <person name="Riley R."/>
            <person name="Salamov A.A."/>
            <person name="Brown D.W."/>
            <person name="Nagy L.G."/>
            <person name="Floudas D."/>
            <person name="Held B.W."/>
            <person name="Levasseur A."/>
            <person name="Lombard V."/>
            <person name="Morin E."/>
            <person name="Otillar R."/>
            <person name="Lindquist E.A."/>
            <person name="Sun H."/>
            <person name="LaButti K.M."/>
            <person name="Schmutz J."/>
            <person name="Jabbour D."/>
            <person name="Luo H."/>
            <person name="Baker S.E."/>
            <person name="Pisabarro A.G."/>
            <person name="Walton J.D."/>
            <person name="Blanchette R.A."/>
            <person name="Henrissat B."/>
            <person name="Martin F."/>
            <person name="Cullen D."/>
            <person name="Hibbett D.S."/>
            <person name="Grigoriev I.V."/>
        </authorList>
    </citation>
    <scope>NUCLEOTIDE SEQUENCE [LARGE SCALE GENOMIC DNA]</scope>
    <source>
        <strain evidence="3">PC15</strain>
    </source>
</reference>
<dbReference type="AlphaFoldDB" id="A0A067NQG1"/>
<feature type="compositionally biased region" description="Polar residues" evidence="1">
    <location>
        <begin position="43"/>
        <end position="55"/>
    </location>
</feature>
<dbReference type="InParanoid" id="A0A067NQG1"/>
<dbReference type="HOGENOM" id="CLU_1053934_0_0_1"/>